<dbReference type="GeneID" id="25362198"/>
<dbReference type="Proteomes" id="UP000030641">
    <property type="component" value="Unassembled WGS sequence"/>
</dbReference>
<name>A0A074Z3G9_AURSE</name>
<dbReference type="AlphaFoldDB" id="A0A074Z3G9"/>
<protein>
    <submittedName>
        <fullName evidence="2">Uncharacterized protein</fullName>
    </submittedName>
</protein>
<dbReference type="InParanoid" id="A0A074Z3G9"/>
<evidence type="ECO:0000313" key="3">
    <source>
        <dbReference type="Proteomes" id="UP000030641"/>
    </source>
</evidence>
<organism evidence="2 3">
    <name type="scientific">Aureobasidium subglaciale (strain EXF-2481)</name>
    <name type="common">Aureobasidium pullulans var. subglaciale</name>
    <dbReference type="NCBI Taxonomy" id="1043005"/>
    <lineage>
        <taxon>Eukaryota</taxon>
        <taxon>Fungi</taxon>
        <taxon>Dikarya</taxon>
        <taxon>Ascomycota</taxon>
        <taxon>Pezizomycotina</taxon>
        <taxon>Dothideomycetes</taxon>
        <taxon>Dothideomycetidae</taxon>
        <taxon>Dothideales</taxon>
        <taxon>Saccotheciaceae</taxon>
        <taxon>Aureobasidium</taxon>
    </lineage>
</organism>
<evidence type="ECO:0000256" key="1">
    <source>
        <dbReference type="SAM" id="MobiDB-lite"/>
    </source>
</evidence>
<feature type="region of interest" description="Disordered" evidence="1">
    <location>
        <begin position="144"/>
        <end position="164"/>
    </location>
</feature>
<gene>
    <name evidence="2" type="ORF">AUEXF2481DRAFT_162808</name>
</gene>
<dbReference type="RefSeq" id="XP_013349353.1">
    <property type="nucleotide sequence ID" value="XM_013493899.1"/>
</dbReference>
<evidence type="ECO:0000313" key="2">
    <source>
        <dbReference type="EMBL" id="KER00853.1"/>
    </source>
</evidence>
<accession>A0A074Z3G9</accession>
<sequence length="164" mass="18617">MGVETRLCIAAMVREKEALKNILSWALGSVRVNRMMALVRTARRSGATVRRLAGLRDQHNVNKRRTAQVTLWCASQPSKVEHDQVRTHERQLLKAFDTARILRDPVVAELGVLQCSSCMEPLLPCRLHTCLRSERSIEKQLLKSTWPQRSTKKVPPPLSESARV</sequence>
<proteinExistence type="predicted"/>
<keyword evidence="3" id="KW-1185">Reference proteome</keyword>
<dbReference type="HOGENOM" id="CLU_1618673_0_0_1"/>
<reference evidence="2 3" key="1">
    <citation type="journal article" date="2014" name="BMC Genomics">
        <title>Genome sequencing of four Aureobasidium pullulans varieties: biotechnological potential, stress tolerance, and description of new species.</title>
        <authorList>
            <person name="Gostin Ar C."/>
            <person name="Ohm R.A."/>
            <person name="Kogej T."/>
            <person name="Sonjak S."/>
            <person name="Turk M."/>
            <person name="Zajc J."/>
            <person name="Zalar P."/>
            <person name="Grube M."/>
            <person name="Sun H."/>
            <person name="Han J."/>
            <person name="Sharma A."/>
            <person name="Chiniquy J."/>
            <person name="Ngan C.Y."/>
            <person name="Lipzen A."/>
            <person name="Barry K."/>
            <person name="Grigoriev I.V."/>
            <person name="Gunde-Cimerman N."/>
        </authorList>
    </citation>
    <scope>NUCLEOTIDE SEQUENCE [LARGE SCALE GENOMIC DNA]</scope>
    <source>
        <strain evidence="2 3">EXF-2481</strain>
    </source>
</reference>
<dbReference type="EMBL" id="KL584749">
    <property type="protein sequence ID" value="KER00853.1"/>
    <property type="molecule type" value="Genomic_DNA"/>
</dbReference>